<feature type="region of interest" description="Disordered" evidence="1">
    <location>
        <begin position="134"/>
        <end position="169"/>
    </location>
</feature>
<organism evidence="2 3">
    <name type="scientific">Austropuccinia psidii MF-1</name>
    <dbReference type="NCBI Taxonomy" id="1389203"/>
    <lineage>
        <taxon>Eukaryota</taxon>
        <taxon>Fungi</taxon>
        <taxon>Dikarya</taxon>
        <taxon>Basidiomycota</taxon>
        <taxon>Pucciniomycotina</taxon>
        <taxon>Pucciniomycetes</taxon>
        <taxon>Pucciniales</taxon>
        <taxon>Sphaerophragmiaceae</taxon>
        <taxon>Austropuccinia</taxon>
    </lineage>
</organism>
<dbReference type="AlphaFoldDB" id="A0A9Q3HS92"/>
<dbReference type="Proteomes" id="UP000765509">
    <property type="component" value="Unassembled WGS sequence"/>
</dbReference>
<reference evidence="2" key="1">
    <citation type="submission" date="2021-03" db="EMBL/GenBank/DDBJ databases">
        <title>Draft genome sequence of rust myrtle Austropuccinia psidii MF-1, a brazilian biotype.</title>
        <authorList>
            <person name="Quecine M.C."/>
            <person name="Pachon D.M.R."/>
            <person name="Bonatelli M.L."/>
            <person name="Correr F.H."/>
            <person name="Franceschini L.M."/>
            <person name="Leite T.F."/>
            <person name="Margarido G.R.A."/>
            <person name="Almeida C.A."/>
            <person name="Ferrarezi J.A."/>
            <person name="Labate C.A."/>
        </authorList>
    </citation>
    <scope>NUCLEOTIDE SEQUENCE</scope>
    <source>
        <strain evidence="2">MF-1</strain>
    </source>
</reference>
<keyword evidence="3" id="KW-1185">Reference proteome</keyword>
<feature type="compositionally biased region" description="Basic and acidic residues" evidence="1">
    <location>
        <begin position="148"/>
        <end position="161"/>
    </location>
</feature>
<protein>
    <submittedName>
        <fullName evidence="2">Uncharacterized protein</fullName>
    </submittedName>
</protein>
<gene>
    <name evidence="2" type="ORF">O181_054167</name>
</gene>
<evidence type="ECO:0000313" key="2">
    <source>
        <dbReference type="EMBL" id="MBW0514452.1"/>
    </source>
</evidence>
<name>A0A9Q3HS92_9BASI</name>
<accession>A0A9Q3HS92</accession>
<feature type="region of interest" description="Disordered" evidence="1">
    <location>
        <begin position="75"/>
        <end position="108"/>
    </location>
</feature>
<comment type="caution">
    <text evidence="2">The sequence shown here is derived from an EMBL/GenBank/DDBJ whole genome shotgun (WGS) entry which is preliminary data.</text>
</comment>
<proteinExistence type="predicted"/>
<evidence type="ECO:0000256" key="1">
    <source>
        <dbReference type="SAM" id="MobiDB-lite"/>
    </source>
</evidence>
<evidence type="ECO:0000313" key="3">
    <source>
        <dbReference type="Proteomes" id="UP000765509"/>
    </source>
</evidence>
<dbReference type="EMBL" id="AVOT02024019">
    <property type="protein sequence ID" value="MBW0514452.1"/>
    <property type="molecule type" value="Genomic_DNA"/>
</dbReference>
<sequence>MQAEDSACQNKSTSSPKKMTSMKWGHNSIMAPLKASKMLVQGPFGAEFITQDLPCIFWEARILMVLDPLNGSRPCSPHGPQTAAHGPQTANHTLRTIGPQEPQMGKNGHKFIKSKKCTQDPEKAKMAINSISIKNHHRKGQGPIYYGKAKEDSRPDIEEFPRLLGRRPS</sequence>
<feature type="region of interest" description="Disordered" evidence="1">
    <location>
        <begin position="1"/>
        <end position="22"/>
    </location>
</feature>
<feature type="compositionally biased region" description="Low complexity" evidence="1">
    <location>
        <begin position="11"/>
        <end position="22"/>
    </location>
</feature>